<dbReference type="InterPro" id="IPR051681">
    <property type="entry name" value="Ser/Thr_Kinases-Pseudokinases"/>
</dbReference>
<evidence type="ECO:0000256" key="1">
    <source>
        <dbReference type="ARBA" id="ARBA00022679"/>
    </source>
</evidence>
<dbReference type="Gene3D" id="1.10.510.10">
    <property type="entry name" value="Transferase(Phosphotransferase) domain 1"/>
    <property type="match status" value="1"/>
</dbReference>
<evidence type="ECO:0000256" key="4">
    <source>
        <dbReference type="ARBA" id="ARBA00022840"/>
    </source>
</evidence>
<dbReference type="Proteomes" id="UP000615446">
    <property type="component" value="Unassembled WGS sequence"/>
</dbReference>
<evidence type="ECO:0000256" key="3">
    <source>
        <dbReference type="ARBA" id="ARBA00022777"/>
    </source>
</evidence>
<dbReference type="Pfam" id="PF00069">
    <property type="entry name" value="Pkinase"/>
    <property type="match status" value="1"/>
</dbReference>
<dbReference type="AlphaFoldDB" id="A0A8H3QCS1"/>
<name>A0A8H3QCS1_9GLOM</name>
<protein>
    <submittedName>
        <fullName evidence="6">Kinase-like domain-containing protein</fullName>
    </submittedName>
</protein>
<dbReference type="InterPro" id="IPR006597">
    <property type="entry name" value="Sel1-like"/>
</dbReference>
<accession>A0A8H3QCS1</accession>
<feature type="domain" description="Protein kinase" evidence="5">
    <location>
        <begin position="36"/>
        <end position="269"/>
    </location>
</feature>
<evidence type="ECO:0000313" key="7">
    <source>
        <dbReference type="Proteomes" id="UP000615446"/>
    </source>
</evidence>
<evidence type="ECO:0000313" key="6">
    <source>
        <dbReference type="EMBL" id="GES74466.1"/>
    </source>
</evidence>
<keyword evidence="3 6" id="KW-0418">Kinase</keyword>
<comment type="caution">
    <text evidence="6">The sequence shown here is derived from an EMBL/GenBank/DDBJ whole genome shotgun (WGS) entry which is preliminary data.</text>
</comment>
<gene>
    <name evidence="6" type="ORF">RCL2_000194700</name>
</gene>
<dbReference type="InterPro" id="IPR011990">
    <property type="entry name" value="TPR-like_helical_dom_sf"/>
</dbReference>
<dbReference type="SUPFAM" id="SSF81901">
    <property type="entry name" value="HCP-like"/>
    <property type="match status" value="1"/>
</dbReference>
<dbReference type="OrthoDB" id="10252171at2759"/>
<dbReference type="GO" id="GO:0005524">
    <property type="term" value="F:ATP binding"/>
    <property type="evidence" value="ECO:0007669"/>
    <property type="project" value="UniProtKB-KW"/>
</dbReference>
<keyword evidence="2" id="KW-0547">Nucleotide-binding</keyword>
<dbReference type="SUPFAM" id="SSF56112">
    <property type="entry name" value="Protein kinase-like (PK-like)"/>
    <property type="match status" value="1"/>
</dbReference>
<evidence type="ECO:0000256" key="2">
    <source>
        <dbReference type="ARBA" id="ARBA00022741"/>
    </source>
</evidence>
<dbReference type="EMBL" id="BLAL01000012">
    <property type="protein sequence ID" value="GES74466.1"/>
    <property type="molecule type" value="Genomic_DNA"/>
</dbReference>
<proteinExistence type="predicted"/>
<dbReference type="PANTHER" id="PTHR44329:SF288">
    <property type="entry name" value="MITOGEN-ACTIVATED PROTEIN KINASE KINASE KINASE 20"/>
    <property type="match status" value="1"/>
</dbReference>
<dbReference type="PROSITE" id="PS50011">
    <property type="entry name" value="PROTEIN_KINASE_DOM"/>
    <property type="match status" value="1"/>
</dbReference>
<dbReference type="InterPro" id="IPR000719">
    <property type="entry name" value="Prot_kinase_dom"/>
</dbReference>
<keyword evidence="1" id="KW-0808">Transferase</keyword>
<dbReference type="GO" id="GO:0004674">
    <property type="term" value="F:protein serine/threonine kinase activity"/>
    <property type="evidence" value="ECO:0007669"/>
    <property type="project" value="TreeGrafter"/>
</dbReference>
<dbReference type="Gene3D" id="1.25.40.10">
    <property type="entry name" value="Tetratricopeptide repeat domain"/>
    <property type="match status" value="1"/>
</dbReference>
<dbReference type="InterPro" id="IPR011009">
    <property type="entry name" value="Kinase-like_dom_sf"/>
</dbReference>
<reference evidence="6" key="1">
    <citation type="submission" date="2019-10" db="EMBL/GenBank/DDBJ databases">
        <title>Conservation and host-specific expression of non-tandemly repeated heterogenous ribosome RNA gene in arbuscular mycorrhizal fungi.</title>
        <authorList>
            <person name="Maeda T."/>
            <person name="Kobayashi Y."/>
            <person name="Nakagawa T."/>
            <person name="Ezawa T."/>
            <person name="Yamaguchi K."/>
            <person name="Bino T."/>
            <person name="Nishimoto Y."/>
            <person name="Shigenobu S."/>
            <person name="Kawaguchi M."/>
        </authorList>
    </citation>
    <scope>NUCLEOTIDE SEQUENCE</scope>
    <source>
        <strain evidence="6">HR1</strain>
    </source>
</reference>
<organism evidence="6 7">
    <name type="scientific">Rhizophagus clarus</name>
    <dbReference type="NCBI Taxonomy" id="94130"/>
    <lineage>
        <taxon>Eukaryota</taxon>
        <taxon>Fungi</taxon>
        <taxon>Fungi incertae sedis</taxon>
        <taxon>Mucoromycota</taxon>
        <taxon>Glomeromycotina</taxon>
        <taxon>Glomeromycetes</taxon>
        <taxon>Glomerales</taxon>
        <taxon>Glomeraceae</taxon>
        <taxon>Rhizophagus</taxon>
    </lineage>
</organism>
<dbReference type="Pfam" id="PF08238">
    <property type="entry name" value="Sel1"/>
    <property type="match status" value="3"/>
</dbReference>
<keyword evidence="4" id="KW-0067">ATP-binding</keyword>
<dbReference type="PANTHER" id="PTHR44329">
    <property type="entry name" value="SERINE/THREONINE-PROTEIN KINASE TNNI3K-RELATED"/>
    <property type="match status" value="1"/>
</dbReference>
<dbReference type="SMART" id="SM00671">
    <property type="entry name" value="SEL1"/>
    <property type="match status" value="3"/>
</dbReference>
<sequence length="527" mass="61246">MLIATAEKMDDSDVFIDWLEKAISENYIKYYDYTEFTNKEEINNRSFGKVFRANRKNSDTVMALKCPFDLTIKKIVNELKMQREVDYHANIIRFYGISKLENKYLLVMEYADCGSLQSYLKENFDKLEWTLQLANAVECLHNEEIIYCDLHAQNVLIHQNKIKLADFGLSRKITDVLYDPTDVHGVVPYSDVYSVGVLLWQISSGYRPFYAENIEYVAKLIMDIKNGQREKVIKDTPTEYSNLYKECWEDDPTKRPTIHQVVKRLKKIIIGENNNEINSMENKIKLSQKIHSQSIVTDLTCINGEFSNNSISYMLSNNSELYLSKLIQNSLNQETNSDILNQAERLFLEIYDIKDSINILADKLITLLIKTQDEGNNIEEIKYFIDHSIFWMKNAVDNESICGQLHLADFYEHGIGTDIDLNKAFYWYQKSANNNNRVALYYLGKCYEFGKGVEKDEGKALEVYIKLHEKEDKHGYFQLAICHHFGIGTVVDKSKAFELYKKIAEKNYFVVVQNNLGLLYDVGVVIT</sequence>
<evidence type="ECO:0000259" key="5">
    <source>
        <dbReference type="PROSITE" id="PS50011"/>
    </source>
</evidence>